<dbReference type="AlphaFoldDB" id="A0A3A8AWL9"/>
<name>A0A3A8AWL9_9RHOB</name>
<accession>A0A3A8AWL9</accession>
<dbReference type="Proteomes" id="UP000281128">
    <property type="component" value="Unassembled WGS sequence"/>
</dbReference>
<dbReference type="InterPro" id="IPR025227">
    <property type="entry name" value="DUF4169"/>
</dbReference>
<evidence type="ECO:0000256" key="1">
    <source>
        <dbReference type="SAM" id="MobiDB-lite"/>
    </source>
</evidence>
<gene>
    <name evidence="2" type="ORF">D6850_09750</name>
</gene>
<feature type="compositionally biased region" description="Basic and acidic residues" evidence="1">
    <location>
        <begin position="33"/>
        <end position="58"/>
    </location>
</feature>
<feature type="compositionally biased region" description="Basic residues" evidence="1">
    <location>
        <begin position="9"/>
        <end position="19"/>
    </location>
</feature>
<dbReference type="RefSeq" id="WP_121166271.1">
    <property type="nucleotide sequence ID" value="NZ_RAPE01000002.1"/>
</dbReference>
<keyword evidence="3" id="KW-1185">Reference proteome</keyword>
<dbReference type="Pfam" id="PF13770">
    <property type="entry name" value="DUF4169"/>
    <property type="match status" value="1"/>
</dbReference>
<sequence length="58" mass="6469">MSAPVNLNKARKARARAAQKTRADENAIVFGRPKAEKAAQKTRADKAARDLEAHKRER</sequence>
<feature type="region of interest" description="Disordered" evidence="1">
    <location>
        <begin position="1"/>
        <end position="58"/>
    </location>
</feature>
<dbReference type="EMBL" id="RAPE01000002">
    <property type="protein sequence ID" value="RKF15120.1"/>
    <property type="molecule type" value="Genomic_DNA"/>
</dbReference>
<protein>
    <submittedName>
        <fullName evidence="2">DUF4169 family protein</fullName>
    </submittedName>
</protein>
<comment type="caution">
    <text evidence="2">The sequence shown here is derived from an EMBL/GenBank/DDBJ whole genome shotgun (WGS) entry which is preliminary data.</text>
</comment>
<reference evidence="2 3" key="1">
    <citation type="submission" date="2018-09" db="EMBL/GenBank/DDBJ databases">
        <title>Roseovarius spongiae sp. nov., isolated from a marine sponge.</title>
        <authorList>
            <person name="Zhuang L."/>
            <person name="Luo L."/>
        </authorList>
    </citation>
    <scope>NUCLEOTIDE SEQUENCE [LARGE SCALE GENOMIC DNA]</scope>
    <source>
        <strain evidence="2 3">HN-E21</strain>
    </source>
</reference>
<evidence type="ECO:0000313" key="2">
    <source>
        <dbReference type="EMBL" id="RKF15120.1"/>
    </source>
</evidence>
<organism evidence="2 3">
    <name type="scientific">Roseovarius spongiae</name>
    <dbReference type="NCBI Taxonomy" id="2320272"/>
    <lineage>
        <taxon>Bacteria</taxon>
        <taxon>Pseudomonadati</taxon>
        <taxon>Pseudomonadota</taxon>
        <taxon>Alphaproteobacteria</taxon>
        <taxon>Rhodobacterales</taxon>
        <taxon>Roseobacteraceae</taxon>
        <taxon>Roseovarius</taxon>
    </lineage>
</organism>
<dbReference type="OrthoDB" id="7192657at2"/>
<evidence type="ECO:0000313" key="3">
    <source>
        <dbReference type="Proteomes" id="UP000281128"/>
    </source>
</evidence>
<proteinExistence type="predicted"/>